<gene>
    <name evidence="5" type="primary">EFM4</name>
    <name evidence="7" type="ORF">DASC09_045140</name>
</gene>
<reference evidence="7 8" key="1">
    <citation type="journal article" date="2023" name="Elife">
        <title>Identification of key yeast species and microbe-microbe interactions impacting larval growth of Drosophila in the wild.</title>
        <authorList>
            <person name="Mure A."/>
            <person name="Sugiura Y."/>
            <person name="Maeda R."/>
            <person name="Honda K."/>
            <person name="Sakurai N."/>
            <person name="Takahashi Y."/>
            <person name="Watada M."/>
            <person name="Katoh T."/>
            <person name="Gotoh A."/>
            <person name="Gotoh Y."/>
            <person name="Taniguchi I."/>
            <person name="Nakamura K."/>
            <person name="Hayashi T."/>
            <person name="Katayama T."/>
            <person name="Uemura T."/>
            <person name="Hattori Y."/>
        </authorList>
    </citation>
    <scope>NUCLEOTIDE SEQUENCE [LARGE SCALE GENOMIC DNA]</scope>
    <source>
        <strain evidence="7 8">SC-9</strain>
    </source>
</reference>
<dbReference type="GO" id="GO:0016192">
    <property type="term" value="P:vesicle-mediated transport"/>
    <property type="evidence" value="ECO:0007669"/>
    <property type="project" value="UniProtKB-UniRule"/>
</dbReference>
<dbReference type="Proteomes" id="UP001360560">
    <property type="component" value="Unassembled WGS sequence"/>
</dbReference>
<comment type="subcellular location">
    <subcellularLocation>
        <location evidence="5">Cytoplasm</location>
    </subcellularLocation>
</comment>
<comment type="caution">
    <text evidence="7">The sequence shown here is derived from an EMBL/GenBank/DDBJ whole genome shotgun (WGS) entry which is preliminary data.</text>
</comment>
<dbReference type="HAMAP" id="MF_03188">
    <property type="entry name" value="Methyltr_EFM4"/>
    <property type="match status" value="1"/>
</dbReference>
<comment type="similarity">
    <text evidence="5">Belongs to the class I-like SAM-binding methyltransferase superfamily. EFM4 family.</text>
</comment>
<keyword evidence="3 5" id="KW-0808">Transferase</keyword>
<dbReference type="InterPro" id="IPR025714">
    <property type="entry name" value="Methyltranfer_dom"/>
</dbReference>
<evidence type="ECO:0000313" key="7">
    <source>
        <dbReference type="EMBL" id="GMM37189.1"/>
    </source>
</evidence>
<evidence type="ECO:0000256" key="2">
    <source>
        <dbReference type="ARBA" id="ARBA00022603"/>
    </source>
</evidence>
<dbReference type="AlphaFoldDB" id="A0AAV5QR35"/>
<evidence type="ECO:0000259" key="6">
    <source>
        <dbReference type="Pfam" id="PF13847"/>
    </source>
</evidence>
<dbReference type="GO" id="GO:0032259">
    <property type="term" value="P:methylation"/>
    <property type="evidence" value="ECO:0007669"/>
    <property type="project" value="UniProtKB-KW"/>
</dbReference>
<dbReference type="EC" id="2.1.1.-" evidence="5"/>
<proteinExistence type="inferred from homology"/>
<dbReference type="EMBL" id="BTFZ01000011">
    <property type="protein sequence ID" value="GMM37189.1"/>
    <property type="molecule type" value="Genomic_DNA"/>
</dbReference>
<protein>
    <recommendedName>
        <fullName evidence="5">Protein-lysine N-methyltransferase EFM4</fullName>
        <ecNumber evidence="5">2.1.1.-</ecNumber>
    </recommendedName>
    <alternativeName>
        <fullName evidence="5">Elongation factor methyltransferase 4</fullName>
    </alternativeName>
</protein>
<dbReference type="SUPFAM" id="SSF53335">
    <property type="entry name" value="S-adenosyl-L-methionine-dependent methyltransferases"/>
    <property type="match status" value="1"/>
</dbReference>
<keyword evidence="1 5" id="KW-0963">Cytoplasm</keyword>
<dbReference type="InterPro" id="IPR029063">
    <property type="entry name" value="SAM-dependent_MTases_sf"/>
</dbReference>
<evidence type="ECO:0000256" key="4">
    <source>
        <dbReference type="ARBA" id="ARBA00022691"/>
    </source>
</evidence>
<evidence type="ECO:0000313" key="8">
    <source>
        <dbReference type="Proteomes" id="UP001360560"/>
    </source>
</evidence>
<dbReference type="GO" id="GO:0016279">
    <property type="term" value="F:protein-lysine N-methyltransferase activity"/>
    <property type="evidence" value="ECO:0007669"/>
    <property type="project" value="UniProtKB-UniRule"/>
</dbReference>
<dbReference type="Pfam" id="PF13847">
    <property type="entry name" value="Methyltransf_31"/>
    <property type="match status" value="1"/>
</dbReference>
<keyword evidence="5" id="KW-0813">Transport</keyword>
<organism evidence="7 8">
    <name type="scientific">Saccharomycopsis crataegensis</name>
    <dbReference type="NCBI Taxonomy" id="43959"/>
    <lineage>
        <taxon>Eukaryota</taxon>
        <taxon>Fungi</taxon>
        <taxon>Dikarya</taxon>
        <taxon>Ascomycota</taxon>
        <taxon>Saccharomycotina</taxon>
        <taxon>Saccharomycetes</taxon>
        <taxon>Saccharomycopsidaceae</taxon>
        <taxon>Saccharomycopsis</taxon>
    </lineage>
</organism>
<dbReference type="Gene3D" id="3.40.50.150">
    <property type="entry name" value="Vaccinia Virus protein VP39"/>
    <property type="match status" value="1"/>
</dbReference>
<dbReference type="InterPro" id="IPR026635">
    <property type="entry name" value="Efm4/METTL10"/>
</dbReference>
<keyword evidence="8" id="KW-1185">Reference proteome</keyword>
<name>A0AAV5QR35_9ASCO</name>
<accession>A0AAV5QR35</accession>
<dbReference type="CDD" id="cd02440">
    <property type="entry name" value="AdoMet_MTases"/>
    <property type="match status" value="1"/>
</dbReference>
<evidence type="ECO:0000256" key="1">
    <source>
        <dbReference type="ARBA" id="ARBA00022490"/>
    </source>
</evidence>
<comment type="function">
    <text evidence="5">S-adenosyl-L-methionine-dependent protein-lysine N-methyltransferase that mono- and dimethylates elongation factor 1-alpha at 'Lys-316'. May play a role in intracellular transport.</text>
</comment>
<feature type="domain" description="Methyltransferase" evidence="6">
    <location>
        <begin position="66"/>
        <end position="231"/>
    </location>
</feature>
<dbReference type="GO" id="GO:0005737">
    <property type="term" value="C:cytoplasm"/>
    <property type="evidence" value="ECO:0007669"/>
    <property type="project" value="UniProtKB-SubCell"/>
</dbReference>
<keyword evidence="2 5" id="KW-0489">Methyltransferase</keyword>
<dbReference type="PANTHER" id="PTHR12843">
    <property type="entry name" value="PROTEIN-LYSINE N-METHYLTRANSFERASE METTL10"/>
    <property type="match status" value="1"/>
</dbReference>
<keyword evidence="4 5" id="KW-0949">S-adenosyl-L-methionine</keyword>
<sequence length="245" mass="28418">MSNEDFSLSKSKLGTKEYWNDFYKLEQTNFQSNSEDTGECWFDESDAENRMIDFLVSNFQELPTINEDSKIIDLGTGNGHLLFELYQHEDEVYVNNRLIGLDYSENSVNFAKDIAKSKNLDNILFYQVDFLTKYKEFWGNEIFQNVDVFLDKGTLDAIALNDAKYPFEDGKSYLGYELYPRIIEKSIKQEGIILITSCNFSEEELEKVILENSTRLKVWKKIKYPSFQFGGVKGSAICSIAFIKE</sequence>
<evidence type="ECO:0000256" key="5">
    <source>
        <dbReference type="HAMAP-Rule" id="MF_03188"/>
    </source>
</evidence>
<evidence type="ECO:0000256" key="3">
    <source>
        <dbReference type="ARBA" id="ARBA00022679"/>
    </source>
</evidence>
<dbReference type="PANTHER" id="PTHR12843:SF5">
    <property type="entry name" value="EEF1A LYSINE METHYLTRANSFERASE 2"/>
    <property type="match status" value="1"/>
</dbReference>